<reference evidence="4 5" key="1">
    <citation type="submission" date="2017-03" db="EMBL/GenBank/DDBJ databases">
        <title>Genomes of endolithic fungi from Antarctica.</title>
        <authorList>
            <person name="Coleine C."/>
            <person name="Masonjones S."/>
            <person name="Stajich J.E."/>
        </authorList>
    </citation>
    <scope>NUCLEOTIDE SEQUENCE [LARGE SCALE GENOMIC DNA]</scope>
    <source>
        <strain evidence="4 5">CCFEE 5187</strain>
    </source>
</reference>
<evidence type="ECO:0000313" key="4">
    <source>
        <dbReference type="EMBL" id="TKA58142.1"/>
    </source>
</evidence>
<dbReference type="GO" id="GO:0005524">
    <property type="term" value="F:ATP binding"/>
    <property type="evidence" value="ECO:0007669"/>
    <property type="project" value="InterPro"/>
</dbReference>
<name>A0A4U0W7B1_9PEZI</name>
<evidence type="ECO:0000259" key="3">
    <source>
        <dbReference type="PROSITE" id="PS50067"/>
    </source>
</evidence>
<dbReference type="GO" id="GO:0003777">
    <property type="term" value="F:microtubule motor activity"/>
    <property type="evidence" value="ECO:0007669"/>
    <property type="project" value="InterPro"/>
</dbReference>
<organism evidence="4 5">
    <name type="scientific">Cryomyces minteri</name>
    <dbReference type="NCBI Taxonomy" id="331657"/>
    <lineage>
        <taxon>Eukaryota</taxon>
        <taxon>Fungi</taxon>
        <taxon>Dikarya</taxon>
        <taxon>Ascomycota</taxon>
        <taxon>Pezizomycotina</taxon>
        <taxon>Dothideomycetes</taxon>
        <taxon>Dothideomycetes incertae sedis</taxon>
        <taxon>Cryomyces</taxon>
    </lineage>
</organism>
<feature type="non-terminal residue" evidence="4">
    <location>
        <position position="119"/>
    </location>
</feature>
<dbReference type="GO" id="GO:0007018">
    <property type="term" value="P:microtubule-based movement"/>
    <property type="evidence" value="ECO:0007669"/>
    <property type="project" value="InterPro"/>
</dbReference>
<dbReference type="EMBL" id="NAJN01002083">
    <property type="protein sequence ID" value="TKA58142.1"/>
    <property type="molecule type" value="Genomic_DNA"/>
</dbReference>
<evidence type="ECO:0000256" key="2">
    <source>
        <dbReference type="SAM" id="MobiDB-lite"/>
    </source>
</evidence>
<proteinExistence type="inferred from homology"/>
<dbReference type="InterPro" id="IPR027417">
    <property type="entry name" value="P-loop_NTPase"/>
</dbReference>
<dbReference type="SUPFAM" id="SSF52540">
    <property type="entry name" value="P-loop containing nucleoside triphosphate hydrolases"/>
    <property type="match status" value="1"/>
</dbReference>
<dbReference type="AlphaFoldDB" id="A0A4U0W7B1"/>
<gene>
    <name evidence="4" type="ORF">B0A49_12133</name>
</gene>
<dbReference type="GO" id="GO:0008017">
    <property type="term" value="F:microtubule binding"/>
    <property type="evidence" value="ECO:0007669"/>
    <property type="project" value="InterPro"/>
</dbReference>
<feature type="region of interest" description="Disordered" evidence="2">
    <location>
        <begin position="27"/>
        <end position="49"/>
    </location>
</feature>
<comment type="similarity">
    <text evidence="1">Belongs to the TRAFAC class myosin-kinesin ATPase superfamily. Kinesin family.</text>
</comment>
<dbReference type="PROSITE" id="PS50067">
    <property type="entry name" value="KINESIN_MOTOR_2"/>
    <property type="match status" value="1"/>
</dbReference>
<dbReference type="OrthoDB" id="3176171at2759"/>
<dbReference type="Gene3D" id="3.40.850.10">
    <property type="entry name" value="Kinesin motor domain"/>
    <property type="match status" value="1"/>
</dbReference>
<keyword evidence="5" id="KW-1185">Reference proteome</keyword>
<dbReference type="InterPro" id="IPR001752">
    <property type="entry name" value="Kinesin_motor_dom"/>
</dbReference>
<evidence type="ECO:0000256" key="1">
    <source>
        <dbReference type="PROSITE-ProRule" id="PRU00283"/>
    </source>
</evidence>
<accession>A0A4U0W7B1</accession>
<dbReference type="STRING" id="331657.A0A4U0W7B1"/>
<evidence type="ECO:0000313" key="5">
    <source>
        <dbReference type="Proteomes" id="UP000308768"/>
    </source>
</evidence>
<protein>
    <recommendedName>
        <fullName evidence="3">Kinesin motor domain-containing protein</fullName>
    </recommendedName>
</protein>
<comment type="caution">
    <text evidence="4">The sequence shown here is derived from an EMBL/GenBank/DDBJ whole genome shotgun (WGS) entry which is preliminary data.</text>
</comment>
<feature type="domain" description="Kinesin motor" evidence="3">
    <location>
        <begin position="51"/>
        <end position="119"/>
    </location>
</feature>
<dbReference type="Proteomes" id="UP000308768">
    <property type="component" value="Unassembled WGS sequence"/>
</dbReference>
<dbReference type="InterPro" id="IPR036961">
    <property type="entry name" value="Kinesin_motor_dom_sf"/>
</dbReference>
<sequence length="119" mass="12673">MTASPPGSPAGGVKRPVSAMMRSYRSSSRVDFGGRPGGGSRISDEDGGKTAVKVAVRVRPPPKATDPGSDLIPQRFRGSTCQVTSPTTLTIESAQGKKLFVFDQVFGEEVEQEGVWEYL</sequence>
<comment type="caution">
    <text evidence="1">Lacks conserved residue(s) required for the propagation of feature annotation.</text>
</comment>